<protein>
    <submittedName>
        <fullName evidence="2">Uncharacterized protein</fullName>
    </submittedName>
</protein>
<feature type="signal peptide" evidence="1">
    <location>
        <begin position="1"/>
        <end position="19"/>
    </location>
</feature>
<keyword evidence="3" id="KW-1185">Reference proteome</keyword>
<reference evidence="2 3" key="1">
    <citation type="submission" date="2023-03" db="EMBL/GenBank/DDBJ databases">
        <title>Thalassotalea loyana LMG 22536T draft genome sequence.</title>
        <authorList>
            <person name="Sawabe T."/>
        </authorList>
    </citation>
    <scope>NUCLEOTIDE SEQUENCE [LARGE SCALE GENOMIC DNA]</scope>
    <source>
        <strain evidence="2 3">LMG 22536</strain>
    </source>
</reference>
<feature type="chain" id="PRO_5045204179" evidence="1">
    <location>
        <begin position="20"/>
        <end position="211"/>
    </location>
</feature>
<comment type="caution">
    <text evidence="2">The sequence shown here is derived from an EMBL/GenBank/DDBJ whole genome shotgun (WGS) entry which is preliminary data.</text>
</comment>
<proteinExistence type="predicted"/>
<gene>
    <name evidence="2" type="ORF">tloyanaT_23660</name>
</gene>
<dbReference type="Proteomes" id="UP001157134">
    <property type="component" value="Unassembled WGS sequence"/>
</dbReference>
<accession>A0ABQ6HDD7</accession>
<organism evidence="2 3">
    <name type="scientific">Thalassotalea loyana</name>
    <dbReference type="NCBI Taxonomy" id="280483"/>
    <lineage>
        <taxon>Bacteria</taxon>
        <taxon>Pseudomonadati</taxon>
        <taxon>Pseudomonadota</taxon>
        <taxon>Gammaproteobacteria</taxon>
        <taxon>Alteromonadales</taxon>
        <taxon>Colwelliaceae</taxon>
        <taxon>Thalassotalea</taxon>
    </lineage>
</organism>
<name>A0ABQ6HDD7_9GAMM</name>
<sequence>MHKVLILIITMLFYLPASAQQHQGHSLYGSHGMVLLNVPTLGHVASHLPLYSTPHDYQILYQVHLSEQEKLAQLNSPIVTILPDNFDLTRLVTKQQFTINAKVFSGHFERGGQYVFDSKITFEQPLIVEQLKNESLIENAHFFQYPINQDQELIVHKIQPAPSFDVIGLRTTTKNPVECSKPAKLEQSFLAAHLAECGISQILYIETQDFK</sequence>
<dbReference type="EMBL" id="BSSV01000005">
    <property type="protein sequence ID" value="GLX86113.1"/>
    <property type="molecule type" value="Genomic_DNA"/>
</dbReference>
<dbReference type="RefSeq" id="WP_284298832.1">
    <property type="nucleotide sequence ID" value="NZ_BSSV01000005.1"/>
</dbReference>
<keyword evidence="1" id="KW-0732">Signal</keyword>
<evidence type="ECO:0000313" key="3">
    <source>
        <dbReference type="Proteomes" id="UP001157134"/>
    </source>
</evidence>
<evidence type="ECO:0000256" key="1">
    <source>
        <dbReference type="SAM" id="SignalP"/>
    </source>
</evidence>
<evidence type="ECO:0000313" key="2">
    <source>
        <dbReference type="EMBL" id="GLX86113.1"/>
    </source>
</evidence>